<comment type="similarity">
    <text evidence="1">Belongs to the intimin/invasin family.</text>
</comment>
<dbReference type="InterPro" id="IPR013783">
    <property type="entry name" value="Ig-like_fold"/>
</dbReference>
<evidence type="ECO:0000259" key="4">
    <source>
        <dbReference type="SMART" id="SM00634"/>
    </source>
</evidence>
<keyword evidence="3" id="KW-0732">Signal</keyword>
<dbReference type="InterPro" id="IPR008964">
    <property type="entry name" value="Invasin/intimin_cell_adhesion"/>
</dbReference>
<evidence type="ECO:0000313" key="6">
    <source>
        <dbReference type="Proteomes" id="UP001596364"/>
    </source>
</evidence>
<feature type="signal peptide" evidence="3">
    <location>
        <begin position="1"/>
        <end position="21"/>
    </location>
</feature>
<feature type="domain" description="Big-1" evidence="4">
    <location>
        <begin position="255"/>
        <end position="340"/>
    </location>
</feature>
<feature type="domain" description="Big-1" evidence="4">
    <location>
        <begin position="442"/>
        <end position="534"/>
    </location>
</feature>
<dbReference type="EMBL" id="JBHSUS010000001">
    <property type="protein sequence ID" value="MFC6439703.1"/>
    <property type="molecule type" value="Genomic_DNA"/>
</dbReference>
<dbReference type="Pfam" id="PF02369">
    <property type="entry name" value="Big_1"/>
    <property type="match status" value="1"/>
</dbReference>
<dbReference type="Proteomes" id="UP001596364">
    <property type="component" value="Unassembled WGS sequence"/>
</dbReference>
<gene>
    <name evidence="5" type="ORF">ACFP85_06030</name>
</gene>
<dbReference type="PROSITE" id="PS51257">
    <property type="entry name" value="PROKAR_LIPOPROTEIN"/>
    <property type="match status" value="1"/>
</dbReference>
<name>A0ABW1XIC5_9ALTE</name>
<sequence>MKSFVKYFASLMIMLGLSACGGGGSLTQDGSNNGGNTSGTSYTIALTLHDAATDEQVDSSTLLSSAKPLKVKATVTASNGSSVAGQVVAFSFDEENLASFTVQNGRVALDANGQASIGLMVGSTSGAGNVIATFGTTTAQIAFTSAGEGAENRQPANLDLFATSLQLPSSGSDQITITAAVKDSNNSVMEGITVNFAVDSNAALSSSTEVTGADGKASVVLSTGDDPENRLVTVTASVGSASPIISTLEVQIDGSVVVINGPKSVILGDTAPISVSVLDSDGKPVSGKEVTLTAQLGSLNIANPITSEQGVVTGTYQAAASGTDTIVASALNYSESIEIVVGEDSFRFTTLPTDEVYLGTTETVTVTWLKDGAPYANGAMTFVASRGQITNADLTTDANGQASFDIQSSSAGFASISAIGVDSNNEEVSARVEIEFVASTAASIVVDATPDAIGPDGQEATITAVVRDPAGNLVKGKQVRFEVEEVSGGQLSPVLATTDSSGSASTVYTSVGTSELNGVKITATVVDTPSVSAFTTLTVSDRAFDISFGTGNQIQSPNDATYLKEFVVFVSDASGNPVRGEPLSVSIAPPTPTAIAYYKGFWQWDDDLSVWFTVTTASCTSEDGLNDPDEVNGQLDAGEDRNGDGDLTPGIIGVISFEDNVNTTDENGQVILQWRYPKEFAPWVNMVMTVRGQSSGTESQQTQQYRLPVAAADLKDKGASPPANPFGLSGNCADTL</sequence>
<feature type="domain" description="Big-1" evidence="4">
    <location>
        <begin position="51"/>
        <end position="140"/>
    </location>
</feature>
<dbReference type="InterPro" id="IPR003344">
    <property type="entry name" value="Big_1_dom"/>
</dbReference>
<evidence type="ECO:0000313" key="5">
    <source>
        <dbReference type="EMBL" id="MFC6439703.1"/>
    </source>
</evidence>
<dbReference type="PANTHER" id="PTHR39576:SF1">
    <property type="entry name" value="INVASIN"/>
    <property type="match status" value="1"/>
</dbReference>
<feature type="domain" description="Big-1" evidence="4">
    <location>
        <begin position="156"/>
        <end position="246"/>
    </location>
</feature>
<feature type="chain" id="PRO_5045418115" evidence="3">
    <location>
        <begin position="22"/>
        <end position="736"/>
    </location>
</feature>
<dbReference type="SMART" id="SM00634">
    <property type="entry name" value="BID_1"/>
    <property type="match status" value="4"/>
</dbReference>
<dbReference type="InterPro" id="IPR051715">
    <property type="entry name" value="Intimin-Invasin_domain"/>
</dbReference>
<dbReference type="Gene3D" id="2.60.40.10">
    <property type="entry name" value="Immunoglobulins"/>
    <property type="match status" value="5"/>
</dbReference>
<dbReference type="SUPFAM" id="SSF49373">
    <property type="entry name" value="Invasin/intimin cell-adhesion fragments"/>
    <property type="match status" value="5"/>
</dbReference>
<dbReference type="RefSeq" id="WP_131256593.1">
    <property type="nucleotide sequence ID" value="NZ_JBHSUS010000001.1"/>
</dbReference>
<comment type="caution">
    <text evidence="5">The sequence shown here is derived from an EMBL/GenBank/DDBJ whole genome shotgun (WGS) entry which is preliminary data.</text>
</comment>
<feature type="region of interest" description="Disordered" evidence="2">
    <location>
        <begin position="621"/>
        <end position="645"/>
    </location>
</feature>
<evidence type="ECO:0000256" key="1">
    <source>
        <dbReference type="ARBA" id="ARBA00010116"/>
    </source>
</evidence>
<proteinExistence type="inferred from homology"/>
<dbReference type="PANTHER" id="PTHR39576">
    <property type="entry name" value="ATTACHING AND EFFACING PROTEIN HOMOLOG-RELATED-RELATED"/>
    <property type="match status" value="1"/>
</dbReference>
<accession>A0ABW1XIC5</accession>
<organism evidence="5 6">
    <name type="scientific">Pseudobowmanella zhangzhouensis</name>
    <dbReference type="NCBI Taxonomy" id="1537679"/>
    <lineage>
        <taxon>Bacteria</taxon>
        <taxon>Pseudomonadati</taxon>
        <taxon>Pseudomonadota</taxon>
        <taxon>Gammaproteobacteria</taxon>
        <taxon>Alteromonadales</taxon>
        <taxon>Alteromonadaceae</taxon>
    </lineage>
</organism>
<evidence type="ECO:0000256" key="3">
    <source>
        <dbReference type="SAM" id="SignalP"/>
    </source>
</evidence>
<feature type="region of interest" description="Disordered" evidence="2">
    <location>
        <begin position="716"/>
        <end position="736"/>
    </location>
</feature>
<evidence type="ECO:0000256" key="2">
    <source>
        <dbReference type="SAM" id="MobiDB-lite"/>
    </source>
</evidence>
<protein>
    <submittedName>
        <fullName evidence="5">Ig-like domain-containing protein</fullName>
    </submittedName>
</protein>
<keyword evidence="6" id="KW-1185">Reference proteome</keyword>
<reference evidence="6" key="1">
    <citation type="journal article" date="2019" name="Int. J. Syst. Evol. Microbiol.">
        <title>The Global Catalogue of Microorganisms (GCM) 10K type strain sequencing project: providing services to taxonomists for standard genome sequencing and annotation.</title>
        <authorList>
            <consortium name="The Broad Institute Genomics Platform"/>
            <consortium name="The Broad Institute Genome Sequencing Center for Infectious Disease"/>
            <person name="Wu L."/>
            <person name="Ma J."/>
        </authorList>
    </citation>
    <scope>NUCLEOTIDE SEQUENCE [LARGE SCALE GENOMIC DNA]</scope>
    <source>
        <strain evidence="6">CGMCC 1.16031</strain>
    </source>
</reference>